<feature type="domain" description="FAF" evidence="3">
    <location>
        <begin position="149"/>
        <end position="201"/>
    </location>
</feature>
<comment type="similarity">
    <text evidence="1">Belongs to the fantastic four family.</text>
</comment>
<dbReference type="AlphaFoldDB" id="A0A8B7MU07"/>
<feature type="compositionally biased region" description="Polar residues" evidence="2">
    <location>
        <begin position="1"/>
        <end position="11"/>
    </location>
</feature>
<dbReference type="InterPro" id="IPR046431">
    <property type="entry name" value="FAF_dom"/>
</dbReference>
<feature type="compositionally biased region" description="Basic and acidic residues" evidence="2">
    <location>
        <begin position="231"/>
        <end position="241"/>
    </location>
</feature>
<reference evidence="4" key="1">
    <citation type="journal article" date="2019" name="Nat. Commun.">
        <title>Genome-wide association mapping of date palm fruit traits.</title>
        <authorList>
            <person name="Hazzouri K.M."/>
            <person name="Gros-Balthazard M."/>
            <person name="Flowers J.M."/>
            <person name="Copetti D."/>
            <person name="Lemansour A."/>
            <person name="Lebrun M."/>
            <person name="Masmoudi K."/>
            <person name="Ferrand S."/>
            <person name="Dhar M.I."/>
            <person name="Fresquez Z.A."/>
            <person name="Rosas U."/>
            <person name="Zhang J."/>
            <person name="Talag J."/>
            <person name="Lee S."/>
            <person name="Kudrna D."/>
            <person name="Powell R.F."/>
            <person name="Leitch I.J."/>
            <person name="Krueger R.R."/>
            <person name="Wing R.A."/>
            <person name="Amiri K.M.A."/>
            <person name="Purugganan M.D."/>
        </authorList>
    </citation>
    <scope>NUCLEOTIDE SEQUENCE [LARGE SCALE GENOMIC DNA]</scope>
    <source>
        <strain evidence="4">cv. Khalas</strain>
    </source>
</reference>
<dbReference type="PANTHER" id="PTHR33155:SF9">
    <property type="entry name" value="FANTASTIC FOUR-LIKE PROTEIN (DUF3049)"/>
    <property type="match status" value="1"/>
</dbReference>
<dbReference type="GeneID" id="108511306"/>
<dbReference type="Proteomes" id="UP000228380">
    <property type="component" value="Chromosome 14"/>
</dbReference>
<keyword evidence="4" id="KW-1185">Reference proteome</keyword>
<dbReference type="InterPro" id="IPR021410">
    <property type="entry name" value="FAF"/>
</dbReference>
<dbReference type="RefSeq" id="XP_017698211.1">
    <property type="nucleotide sequence ID" value="XM_017842722.3"/>
</dbReference>
<evidence type="ECO:0000256" key="2">
    <source>
        <dbReference type="SAM" id="MobiDB-lite"/>
    </source>
</evidence>
<dbReference type="KEGG" id="pda:108511306"/>
<reference evidence="5" key="2">
    <citation type="submission" date="2025-08" db="UniProtKB">
        <authorList>
            <consortium name="RefSeq"/>
        </authorList>
    </citation>
    <scope>IDENTIFICATION</scope>
    <source>
        <tissue evidence="5">Young leaves</tissue>
    </source>
</reference>
<protein>
    <submittedName>
        <fullName evidence="5">Protein FANTASTIC FOUR 1-like</fullName>
    </submittedName>
</protein>
<evidence type="ECO:0000313" key="4">
    <source>
        <dbReference type="Proteomes" id="UP000228380"/>
    </source>
</evidence>
<feature type="compositionally biased region" description="Acidic residues" evidence="2">
    <location>
        <begin position="207"/>
        <end position="230"/>
    </location>
</feature>
<dbReference type="Pfam" id="PF11250">
    <property type="entry name" value="FAF"/>
    <property type="match status" value="1"/>
</dbReference>
<feature type="region of interest" description="Disordered" evidence="2">
    <location>
        <begin position="90"/>
        <end position="162"/>
    </location>
</feature>
<evidence type="ECO:0000256" key="1">
    <source>
        <dbReference type="ARBA" id="ARBA00008690"/>
    </source>
</evidence>
<dbReference type="PANTHER" id="PTHR33155">
    <property type="entry name" value="FANTASTIC FOUR-LIKE PROTEIN (DUF3049)"/>
    <property type="match status" value="1"/>
</dbReference>
<dbReference type="OrthoDB" id="676808at2759"/>
<feature type="region of interest" description="Disordered" evidence="2">
    <location>
        <begin position="1"/>
        <end position="78"/>
    </location>
</feature>
<feature type="region of interest" description="Disordered" evidence="2">
    <location>
        <begin position="204"/>
        <end position="241"/>
    </location>
</feature>
<feature type="compositionally biased region" description="Basic and acidic residues" evidence="2">
    <location>
        <begin position="103"/>
        <end position="130"/>
    </location>
</feature>
<name>A0A8B7MU07_PHODC</name>
<organism evidence="4 5">
    <name type="scientific">Phoenix dactylifera</name>
    <name type="common">Date palm</name>
    <dbReference type="NCBI Taxonomy" id="42345"/>
    <lineage>
        <taxon>Eukaryota</taxon>
        <taxon>Viridiplantae</taxon>
        <taxon>Streptophyta</taxon>
        <taxon>Embryophyta</taxon>
        <taxon>Tracheophyta</taxon>
        <taxon>Spermatophyta</taxon>
        <taxon>Magnoliopsida</taxon>
        <taxon>Liliopsida</taxon>
        <taxon>Arecaceae</taxon>
        <taxon>Coryphoideae</taxon>
        <taxon>Phoeniceae</taxon>
        <taxon>Phoenix</taxon>
    </lineage>
</organism>
<accession>A0A8B7MU07</accession>
<sequence>MATLGSLSSLFENPMPENPTLFDPLSSWNQTKPKKPGENSSFTEIFGELHFQEKPAPTSEEKNGRNGSTCDPKSNGGFLVKNTESLQLCTEGLGSESSGDVDDLMKEGGDDWSDLGKEKDTERQSPHDGVDGGYSRSLSQVRSRGGGGFPPPISSIGKSGKPWISFKSYREDGRFVLREIRTPTHDFLQASREDGRLKLHIVHPEEAISEGEEGEREEEAEEVEEEEEEEEKKIADEGHGD</sequence>
<gene>
    <name evidence="5" type="primary">LOC108511306</name>
</gene>
<evidence type="ECO:0000313" key="5">
    <source>
        <dbReference type="RefSeq" id="XP_017698211.1"/>
    </source>
</evidence>
<proteinExistence type="inferred from homology"/>
<evidence type="ECO:0000259" key="3">
    <source>
        <dbReference type="Pfam" id="PF11250"/>
    </source>
</evidence>